<gene>
    <name evidence="3" type="ORF">RUN39_v1_370105</name>
</gene>
<dbReference type="SUPFAM" id="SSF52540">
    <property type="entry name" value="P-loop containing nucleoside triphosphate hydrolases"/>
    <property type="match status" value="1"/>
</dbReference>
<evidence type="ECO:0000313" key="3">
    <source>
        <dbReference type="EMBL" id="CUV12563.1"/>
    </source>
</evidence>
<dbReference type="InterPro" id="IPR011604">
    <property type="entry name" value="PDDEXK-like_dom_sf"/>
</dbReference>
<dbReference type="GO" id="GO:0004386">
    <property type="term" value="F:helicase activity"/>
    <property type="evidence" value="ECO:0007669"/>
    <property type="project" value="UniProtKB-KW"/>
</dbReference>
<keyword evidence="3" id="KW-0378">Hydrolase</keyword>
<evidence type="ECO:0000259" key="2">
    <source>
        <dbReference type="Pfam" id="PF12705"/>
    </source>
</evidence>
<keyword evidence="3" id="KW-0067">ATP-binding</keyword>
<name>A0A0S4TSF9_RALSL</name>
<accession>A0A0S4TSF9</accession>
<dbReference type="InterPro" id="IPR027417">
    <property type="entry name" value="P-loop_NTPase"/>
</dbReference>
<dbReference type="Pfam" id="PF12705">
    <property type="entry name" value="PDDEXK_1"/>
    <property type="match status" value="1"/>
</dbReference>
<keyword evidence="3" id="KW-0547">Nucleotide-binding</keyword>
<evidence type="ECO:0000256" key="1">
    <source>
        <dbReference type="SAM" id="MobiDB-lite"/>
    </source>
</evidence>
<organism evidence="3">
    <name type="scientific">Ralstonia solanacearum</name>
    <name type="common">Pseudomonas solanacearum</name>
    <dbReference type="NCBI Taxonomy" id="305"/>
    <lineage>
        <taxon>Bacteria</taxon>
        <taxon>Pseudomonadati</taxon>
        <taxon>Pseudomonadota</taxon>
        <taxon>Betaproteobacteria</taxon>
        <taxon>Burkholderiales</taxon>
        <taxon>Burkholderiaceae</taxon>
        <taxon>Ralstonia</taxon>
        <taxon>Ralstonia solanacearum species complex</taxon>
    </lineage>
</organism>
<keyword evidence="3" id="KW-0540">Nuclease</keyword>
<proteinExistence type="predicted"/>
<reference evidence="3" key="1">
    <citation type="submission" date="2015-10" db="EMBL/GenBank/DDBJ databases">
        <authorList>
            <person name="Gilbert D.G."/>
        </authorList>
    </citation>
    <scope>NUCLEOTIDE SEQUENCE</scope>
    <source>
        <strain evidence="3">Phyl III-seqv23</strain>
    </source>
</reference>
<keyword evidence="3" id="KW-0269">Exonuclease</keyword>
<feature type="compositionally biased region" description="Low complexity" evidence="1">
    <location>
        <begin position="955"/>
        <end position="966"/>
    </location>
</feature>
<dbReference type="InterPro" id="IPR038726">
    <property type="entry name" value="PDDEXK_AddAB-type"/>
</dbReference>
<dbReference type="GO" id="GO:0004527">
    <property type="term" value="F:exonuclease activity"/>
    <property type="evidence" value="ECO:0007669"/>
    <property type="project" value="UniProtKB-KW"/>
</dbReference>
<protein>
    <submittedName>
        <fullName evidence="3">Putative helicase, C_term RecB family exonuclease</fullName>
    </submittedName>
</protein>
<feature type="domain" description="PD-(D/E)XK endonuclease-like" evidence="2">
    <location>
        <begin position="688"/>
        <end position="942"/>
    </location>
</feature>
<feature type="region of interest" description="Disordered" evidence="1">
    <location>
        <begin position="946"/>
        <end position="966"/>
    </location>
</feature>
<keyword evidence="3" id="KW-0347">Helicase</keyword>
<dbReference type="Gene3D" id="3.90.320.10">
    <property type="match status" value="1"/>
</dbReference>
<sequence>MQTLAFAPGPAFLPHAADAAWRFFDAHATDAPGAGVVVVPTAAQIPGVRGALHASAQAAGALRLLPRILTLGHWLLDLPPEAGLSAARSTLSRLLAVQQALKTQAWLREALGAQDEAALWGVAQVLVTVSDELSQRWLTLDAADSETDGRHDALETALSAALERTYAQLSERFLGTESRIVLTFWRLLSGASDPIPVRLRAMRRLLDALGGPVVWMSPTDPEGADLDFLTRAAGRVPVLRIGYDWQAREPVPEAAAPATHGAFRTLLLHAWPECGTVAPQAAEASAEAERPPPGLRIASAARFEDEAAFAAHTLVDWLNAGRRSLALVAQDRIVARRVRALLARVNVPVRDETGWKLSTTRAAAALMRWIDVVQGDGDTAALLDLLKSPFCLRDAEAPSSVAPPWVAELERRVRRHNVSGGWGRLRRLVAPRGTDTEVAEAADTGDGPPAGRLAERLGLLADEAALWRRAGHATLEAWVTLLAGTLDRLRMRAGLQNDDAGRQLLDWLDRLRVSVHGSADAGARFSLQEWRALLSMLLESAVFSEPAPPADRRVVILPLNGARMRRFDGVVVVGCDDAQLPSAQPEWLFFSNDVRRELGLPDRAQRFAQQARDLAEVLLNQPEVVLTWQRHGGRGEPNRLSGWLERLQRRLAAAGMRIDVPVVLPALQTARQPTDMPAPAAPVLVPSTLSAAAYNSLRRCPYQFFVGRMLRLGELEEVSDELEKRDIGEVLHAILHRFHRQLLDTPMADPADRLALLQTLTDERFAPLLAEDGRVLRFYRRWQGVMPSYLAWQAAREADGWRFEAGEVDAEASIALTGAPALRLRGRIDRIDTHPEHGVAVLDYKTQSPIALARKVKAPFEDCQLPFYGLLDARAGAGGWVSLDGEARGDKRETGLPDFTEVVGWLTEQMGKDMIALVAGAPLPAFGDESACRYCAARGLCRKGYWTDGAPREPQPQQEPEAEGQP</sequence>
<dbReference type="EMBL" id="LN899819">
    <property type="protein sequence ID" value="CUV12563.1"/>
    <property type="molecule type" value="Genomic_DNA"/>
</dbReference>
<dbReference type="AlphaFoldDB" id="A0A0S4TSF9"/>